<accession>A0A8J2RK51</accession>
<feature type="compositionally biased region" description="Polar residues" evidence="1">
    <location>
        <begin position="252"/>
        <end position="274"/>
    </location>
</feature>
<dbReference type="PANTHER" id="PTHR47331:SF5">
    <property type="entry name" value="RIBONUCLEASE H"/>
    <property type="match status" value="1"/>
</dbReference>
<dbReference type="InterPro" id="IPR005312">
    <property type="entry name" value="DUF1759"/>
</dbReference>
<feature type="region of interest" description="Disordered" evidence="1">
    <location>
        <begin position="464"/>
        <end position="497"/>
    </location>
</feature>
<dbReference type="SUPFAM" id="SSF56672">
    <property type="entry name" value="DNA/RNA polymerases"/>
    <property type="match status" value="1"/>
</dbReference>
<dbReference type="Pfam" id="PF03564">
    <property type="entry name" value="DUF1759"/>
    <property type="match status" value="1"/>
</dbReference>
<dbReference type="Pfam" id="PF05380">
    <property type="entry name" value="Peptidase_A17"/>
    <property type="match status" value="1"/>
</dbReference>
<comment type="caution">
    <text evidence="2">The sequence shown here is derived from an EMBL/GenBank/DDBJ whole genome shotgun (WGS) entry which is preliminary data.</text>
</comment>
<dbReference type="GO" id="GO:0071897">
    <property type="term" value="P:DNA biosynthetic process"/>
    <property type="evidence" value="ECO:0007669"/>
    <property type="project" value="UniProtKB-ARBA"/>
</dbReference>
<gene>
    <name evidence="2" type="ORF">DGAL_LOCUS9437</name>
</gene>
<evidence type="ECO:0000256" key="1">
    <source>
        <dbReference type="SAM" id="MobiDB-lite"/>
    </source>
</evidence>
<sequence>MDLVNIFEDLVDPPQAFALRTNAKRAHTRLLNTVADILNKAGSRQALNNAVAALTAAYNRVVAIHTRYVEITDLDDQELHDASVYIESIRTLHNGCLATVADSARKKQERRPSVSWTIENLDRRPSAGQLNTQDVATSVNPIAHALPNEEQQTTSNAKRTHNQQEAQEDNGIEGNSLTSFLNPVNTKRDDCIESAKRRRIDLEFQLKKQELQQEREQKDLKIKYDREREDTMLEIQKQTQLMGEFVQPGVPQYSSTPTTKSVTQQTRSNKSSAGPATYVPSHGWPKLQVAKFDGDPRNWTKFANGISATLRDTNMPESWKLLALQESLLEHIQKRVAHVFSNSDSFECAWNLLEARYGDPGLIIKAHDAHLQQLPSFRMGDFDGLFKMATAVRDAVSSVSDEHICMFMSVVGSLHIKLPNYLQADWSKHAYLLRRIPNLKDFDVWIDTIMGAEELRGAKVSAAGSSSGANQAINRPSTSQSNINRQPSGSSNYGARGGPTVLNNSAESLLRQTTVECPACPEKAAHRLEQCNTFARMTVNARAVLCAQNNRCFKCFIKGHYASKCRRQNANCSECGAAHHKLLHGAERQFPEKSARSMNLVKSPLNSVKPVLLAIVPVIIEVQGAVKSTFAVLDPGSEATLITRPLANFLNLKGSQAVIRFGSFHSSVEMLTDMVSFNLRSLDQTALFKLEDAFVVPKISLSHRKINWPVIKHRWSHLAQLDLPAVDSSSVEILLGMDVAAAHITLQVFEPLAGEDGPTVYRTRFGLAVVGKIPKSLVTGPTARGAVNLQSIPALIPMMDRTHSLQQPTARVSATRSVQQQEDNQMIEIVKQSITFINCGYQIDLPLRENHPEIPNNRNQALSRFHSLERRLAEPSMRVLADQYDQAVEKLISSGTVVPVDQSAINEPKGLVWYLPHFFVTNPNKPGKIRVVFDAAARFRSICYNDLFLRGPPSIPSLVGILLRSRQFRVALSADITAFYHRVGVAKQHQSLQRFVYKKFGSETQIKTYQFTTLIFGAICSSSAAVFALQHTASECAKFPMVAERMKDNFYSDNMLDSFETEEEAMDFARQVTASLEAGGFTLTAFASSSAKVLESIPTEQKSSKPVDLNLDGLQIEYQLGLEWDLATDTFGIRTRQLPSVTTRRQLLSAISLVFDPLGLCLPVITGAKLIFQESQKDSRIDSSRRGWDSPLPEKTLVKWNDWTNLFHKLTFPRVPRCFRDHNFPLQGTNLRLVVYADASPVAYSAVAYLRCQYEEKVAVNFVMAKGRLASLKPTTIPRLELRAAALAVELSLIIKKELRLPIDGVEYHSDSQVVLYQLHSSGTKQPTFVSKRREYILQHSKVDSWHFVPSADNPADDSTRSTVPKDFGRSCRWSSGPSMLRDPSYAPTPFMPLSVQQNEEGPMKAEELPVVSVNQLQAGSSTSHPHAGQISKLIKKADQLHILKREVAQLLRSDAAKEEEPSANELAEAFRLCLSVSQDEEFPRRTLDGAQM</sequence>
<dbReference type="InterPro" id="IPR043502">
    <property type="entry name" value="DNA/RNA_pol_sf"/>
</dbReference>
<dbReference type="OrthoDB" id="5987340at2759"/>
<organism evidence="2 3">
    <name type="scientific">Daphnia galeata</name>
    <dbReference type="NCBI Taxonomy" id="27404"/>
    <lineage>
        <taxon>Eukaryota</taxon>
        <taxon>Metazoa</taxon>
        <taxon>Ecdysozoa</taxon>
        <taxon>Arthropoda</taxon>
        <taxon>Crustacea</taxon>
        <taxon>Branchiopoda</taxon>
        <taxon>Diplostraca</taxon>
        <taxon>Cladocera</taxon>
        <taxon>Anomopoda</taxon>
        <taxon>Daphniidae</taxon>
        <taxon>Daphnia</taxon>
    </lineage>
</organism>
<reference evidence="2" key="1">
    <citation type="submission" date="2021-11" db="EMBL/GenBank/DDBJ databases">
        <authorList>
            <person name="Schell T."/>
        </authorList>
    </citation>
    <scope>NUCLEOTIDE SEQUENCE</scope>
    <source>
        <strain evidence="2">M5</strain>
    </source>
</reference>
<name>A0A8J2RK51_9CRUS</name>
<evidence type="ECO:0000313" key="3">
    <source>
        <dbReference type="Proteomes" id="UP000789390"/>
    </source>
</evidence>
<dbReference type="InterPro" id="IPR008042">
    <property type="entry name" value="Retrotrans_Pao"/>
</dbReference>
<feature type="compositionally biased region" description="Polar residues" evidence="1">
    <location>
        <begin position="470"/>
        <end position="493"/>
    </location>
</feature>
<protein>
    <recommendedName>
        <fullName evidence="4">CCHC-type domain-containing protein</fullName>
    </recommendedName>
</protein>
<dbReference type="Proteomes" id="UP000789390">
    <property type="component" value="Unassembled WGS sequence"/>
</dbReference>
<dbReference type="PANTHER" id="PTHR47331">
    <property type="entry name" value="PHD-TYPE DOMAIN-CONTAINING PROTEIN"/>
    <property type="match status" value="1"/>
</dbReference>
<evidence type="ECO:0000313" key="2">
    <source>
        <dbReference type="EMBL" id="CAH0106283.1"/>
    </source>
</evidence>
<proteinExistence type="predicted"/>
<dbReference type="EMBL" id="CAKKLH010000223">
    <property type="protein sequence ID" value="CAH0106283.1"/>
    <property type="molecule type" value="Genomic_DNA"/>
</dbReference>
<feature type="region of interest" description="Disordered" evidence="1">
    <location>
        <begin position="252"/>
        <end position="279"/>
    </location>
</feature>
<evidence type="ECO:0008006" key="4">
    <source>
        <dbReference type="Google" id="ProtNLM"/>
    </source>
</evidence>
<feature type="region of interest" description="Disordered" evidence="1">
    <location>
        <begin position="145"/>
        <end position="181"/>
    </location>
</feature>
<keyword evidence="3" id="KW-1185">Reference proteome</keyword>